<evidence type="ECO:0000313" key="2">
    <source>
        <dbReference type="EMBL" id="UZD23033.1"/>
    </source>
</evidence>
<organism evidence="2 3">
    <name type="scientific">Algoriphagus halophytocola</name>
    <dbReference type="NCBI Taxonomy" id="2991499"/>
    <lineage>
        <taxon>Bacteria</taxon>
        <taxon>Pseudomonadati</taxon>
        <taxon>Bacteroidota</taxon>
        <taxon>Cytophagia</taxon>
        <taxon>Cytophagales</taxon>
        <taxon>Cyclobacteriaceae</taxon>
        <taxon>Algoriphagus</taxon>
    </lineage>
</organism>
<proteinExistence type="predicted"/>
<dbReference type="RefSeq" id="WP_264809559.1">
    <property type="nucleotide sequence ID" value="NZ_CP110226.1"/>
</dbReference>
<evidence type="ECO:0000313" key="3">
    <source>
        <dbReference type="Proteomes" id="UP001163156"/>
    </source>
</evidence>
<dbReference type="Pfam" id="PF04230">
    <property type="entry name" value="PS_pyruv_trans"/>
    <property type="match status" value="1"/>
</dbReference>
<name>A0ABY6MGV8_9BACT</name>
<dbReference type="GO" id="GO:0016740">
    <property type="term" value="F:transferase activity"/>
    <property type="evidence" value="ECO:0007669"/>
    <property type="project" value="UniProtKB-KW"/>
</dbReference>
<gene>
    <name evidence="2" type="ORF">OM944_00775</name>
</gene>
<dbReference type="Proteomes" id="UP001163156">
    <property type="component" value="Chromosome"/>
</dbReference>
<reference evidence="2" key="1">
    <citation type="submission" date="2022-10" db="EMBL/GenBank/DDBJ databases">
        <title>Algoriphagus sp. a novel bacteria isolate from halophytes salicornia europaea.</title>
        <authorList>
            <person name="Peng Y."/>
            <person name="Jiang L."/>
            <person name="Lee J."/>
        </authorList>
    </citation>
    <scope>NUCLEOTIDE SEQUENCE</scope>
    <source>
        <strain evidence="2">TR-M5</strain>
    </source>
</reference>
<keyword evidence="3" id="KW-1185">Reference proteome</keyword>
<dbReference type="PANTHER" id="PTHR36836:SF1">
    <property type="entry name" value="COLANIC ACID BIOSYNTHESIS PROTEIN WCAK"/>
    <property type="match status" value="1"/>
</dbReference>
<protein>
    <submittedName>
        <fullName evidence="2">Polysaccharide pyruvyl transferase family protein</fullName>
    </submittedName>
</protein>
<feature type="domain" description="Polysaccharide pyruvyl transferase" evidence="1">
    <location>
        <begin position="12"/>
        <end position="311"/>
    </location>
</feature>
<dbReference type="EMBL" id="CP110226">
    <property type="protein sequence ID" value="UZD23033.1"/>
    <property type="molecule type" value="Genomic_DNA"/>
</dbReference>
<dbReference type="InterPro" id="IPR007345">
    <property type="entry name" value="Polysacch_pyruvyl_Trfase"/>
</dbReference>
<dbReference type="PANTHER" id="PTHR36836">
    <property type="entry name" value="COLANIC ACID BIOSYNTHESIS PROTEIN WCAK"/>
    <property type="match status" value="1"/>
</dbReference>
<sequence>MIIELRGVEFVNKGAELMLHAIIEELKQRIPEVEFAMEAGSRTPKEKLASNGIMMKTNFKKFGFNLSPILNILPKPLLRSKNMVADQEITAVLDGSGFAFGDKWGAKKAGERSANHIRNWKAEGKKVILLPQAFGPFTSQDLVEKMQVILNQADLIFARDEKSLSYLNDLTSNSINLRLAPDFTNLLHPGHSLSNGSYQNRIAIIPNQKMLETDKEDQNQLYPSYLEAVVSILQNRGESPFFLIHESRKDGQISDLVNSKLGNRIDVIREDDPLKVKGIIGASKAVVTSRFHGLVSALSQCVPSLSTGWSHKYQELLKDYDYQEGLCEVSVDENYLESKINLILDPAKREEIIAKLQSNTLIQKERTKEMWYEVTSVLVDK</sequence>
<keyword evidence="2" id="KW-0808">Transferase</keyword>
<accession>A0ABY6MGV8</accession>
<evidence type="ECO:0000259" key="1">
    <source>
        <dbReference type="Pfam" id="PF04230"/>
    </source>
</evidence>